<comment type="caution">
    <text evidence="2">The sequence shown here is derived from an EMBL/GenBank/DDBJ whole genome shotgun (WGS) entry which is preliminary data.</text>
</comment>
<evidence type="ECO:0000313" key="2">
    <source>
        <dbReference type="EMBL" id="MDQ0367601.1"/>
    </source>
</evidence>
<proteinExistence type="predicted"/>
<dbReference type="PANTHER" id="PTHR42759:SF1">
    <property type="entry name" value="MAGNESIUM-CHELATASE SUBUNIT CHLD"/>
    <property type="match status" value="1"/>
</dbReference>
<dbReference type="AlphaFoldDB" id="A0AAE3W1H6"/>
<dbReference type="PANTHER" id="PTHR42759">
    <property type="entry name" value="MOXR FAMILY PROTEIN"/>
    <property type="match status" value="1"/>
</dbReference>
<dbReference type="SUPFAM" id="SSF52540">
    <property type="entry name" value="P-loop containing nucleoside triphosphate hydrolases"/>
    <property type="match status" value="1"/>
</dbReference>
<dbReference type="Pfam" id="PF07728">
    <property type="entry name" value="AAA_5"/>
    <property type="match status" value="1"/>
</dbReference>
<dbReference type="InterPro" id="IPR027417">
    <property type="entry name" value="P-loop_NTPase"/>
</dbReference>
<evidence type="ECO:0000259" key="1">
    <source>
        <dbReference type="Pfam" id="PF07728"/>
    </source>
</evidence>
<evidence type="ECO:0000313" key="3">
    <source>
        <dbReference type="Proteomes" id="UP001240236"/>
    </source>
</evidence>
<name>A0AAE3W1H6_9ACTN</name>
<sequence length="354" mass="38137">MTALRPHAEQLFADELDRLAAADDRPRPPGWRLSPQAVVTYVLGDGDTITPKYVGPRRLMEVAVATLATDRALLLLGVPGTAKTWVSEHLAAAISGDSTLLVQGTAGTAEESIRYGWNYARLLAEGPSTDALVPSPVMRAMRTGAIARFEELTRVPSDVQDTLITILSEKTLPVPELSTEVQAQRGFNVIATANDRDRGVNELSSALRRRFNTVVLPVPATAEEEVDIVARRVAQLGRSLELPEVPAAIEEIRRVVTVFRELRGGLTEDGRTKLKSPTGTLSTAEAISVITNGMALAGHFGDGTLRPGDVAAGIVGAVIKDPASDAVVWREYLETVVRERDGWSGFYRAAREAV</sequence>
<dbReference type="InterPro" id="IPR050764">
    <property type="entry name" value="CbbQ/NirQ/NorQ/GpvN"/>
</dbReference>
<dbReference type="Proteomes" id="UP001240236">
    <property type="component" value="Unassembled WGS sequence"/>
</dbReference>
<keyword evidence="3" id="KW-1185">Reference proteome</keyword>
<dbReference type="EMBL" id="JAUSUZ010000001">
    <property type="protein sequence ID" value="MDQ0367601.1"/>
    <property type="molecule type" value="Genomic_DNA"/>
</dbReference>
<gene>
    <name evidence="2" type="ORF">J2S42_004270</name>
</gene>
<dbReference type="GO" id="GO:0016887">
    <property type="term" value="F:ATP hydrolysis activity"/>
    <property type="evidence" value="ECO:0007669"/>
    <property type="project" value="InterPro"/>
</dbReference>
<dbReference type="GO" id="GO:0005524">
    <property type="term" value="F:ATP binding"/>
    <property type="evidence" value="ECO:0007669"/>
    <property type="project" value="InterPro"/>
</dbReference>
<accession>A0AAE3W1H6</accession>
<dbReference type="RefSeq" id="WP_307241741.1">
    <property type="nucleotide sequence ID" value="NZ_JAUSUZ010000001.1"/>
</dbReference>
<organism evidence="2 3">
    <name type="scientific">Catenuloplanes indicus</name>
    <dbReference type="NCBI Taxonomy" id="137267"/>
    <lineage>
        <taxon>Bacteria</taxon>
        <taxon>Bacillati</taxon>
        <taxon>Actinomycetota</taxon>
        <taxon>Actinomycetes</taxon>
        <taxon>Micromonosporales</taxon>
        <taxon>Micromonosporaceae</taxon>
        <taxon>Catenuloplanes</taxon>
    </lineage>
</organism>
<dbReference type="Gene3D" id="3.40.50.300">
    <property type="entry name" value="P-loop containing nucleotide triphosphate hydrolases"/>
    <property type="match status" value="1"/>
</dbReference>
<dbReference type="InterPro" id="IPR011704">
    <property type="entry name" value="ATPase_dyneun-rel_AAA"/>
</dbReference>
<feature type="domain" description="ATPase dynein-related AAA" evidence="1">
    <location>
        <begin position="73"/>
        <end position="211"/>
    </location>
</feature>
<protein>
    <submittedName>
        <fullName evidence="2">MoxR-like ATPase</fullName>
    </submittedName>
</protein>
<reference evidence="2 3" key="1">
    <citation type="submission" date="2023-07" db="EMBL/GenBank/DDBJ databases">
        <title>Sequencing the genomes of 1000 actinobacteria strains.</title>
        <authorList>
            <person name="Klenk H.-P."/>
        </authorList>
    </citation>
    <scope>NUCLEOTIDE SEQUENCE [LARGE SCALE GENOMIC DNA]</scope>
    <source>
        <strain evidence="2 3">DSM 44709</strain>
    </source>
</reference>